<proteinExistence type="predicted"/>
<organism evidence="1 2">
    <name type="scientific">Erwinia phage Rebecca</name>
    <dbReference type="NCBI Taxonomy" id="2530026"/>
    <lineage>
        <taxon>Viruses</taxon>
        <taxon>Duplodnaviria</taxon>
        <taxon>Heunggongvirae</taxon>
        <taxon>Uroviricota</taxon>
        <taxon>Caudoviricetes</taxon>
        <taxon>Chimalliviridae</taxon>
        <taxon>Agricanvirus</taxon>
        <taxon>Agricanvirus ray</taxon>
    </lineage>
</organism>
<evidence type="ECO:0000313" key="1">
    <source>
        <dbReference type="EMBL" id="QBP07138.1"/>
    </source>
</evidence>
<name>A0A482IEN2_9CAUD</name>
<sequence length="139" mass="15403">MCMPALLRAANTSCNTIGHEYHSPLNEQVIMISDNQMKMLIAMPASKLNLLTRNPVYADNGIESVFVHPLFIEIAGLIQLSAYAKDPAWQQHDLSSMMVYLGMVGRNNVRLVEVNAHLASCGMLTLRRSALEFAKPVMS</sequence>
<accession>A0A482IEN2</accession>
<protein>
    <submittedName>
        <fullName evidence="1">Uncharacterized protein</fullName>
    </submittedName>
</protein>
<evidence type="ECO:0000313" key="2">
    <source>
        <dbReference type="Proteomes" id="UP000294542"/>
    </source>
</evidence>
<dbReference type="EMBL" id="MK514281">
    <property type="protein sequence ID" value="QBP07138.1"/>
    <property type="molecule type" value="Genomic_DNA"/>
</dbReference>
<dbReference type="Proteomes" id="UP000294542">
    <property type="component" value="Segment"/>
</dbReference>
<reference evidence="1 2" key="1">
    <citation type="submission" date="2019-02" db="EMBL/GenBank/DDBJ databases">
        <authorList>
            <person name="Eardley R."/>
            <person name="Sharma R."/>
            <person name="Beatty N."/>
            <person name="Choi M.C."/>
            <person name="Duncan S."/>
            <person name="Fajardo C.P."/>
            <person name="Ferguson H.P."/>
            <person name="Kruger J.L."/>
            <person name="Webb C.J."/>
            <person name="Grose J.H."/>
        </authorList>
    </citation>
    <scope>NUCLEOTIDE SEQUENCE [LARGE SCALE GENOMIC DNA]</scope>
</reference>
<gene>
    <name evidence="1" type="ORF">REBECCA_30</name>
</gene>